<dbReference type="Pfam" id="PF20656">
    <property type="entry name" value="MS_N"/>
    <property type="match status" value="1"/>
</dbReference>
<evidence type="ECO:0000256" key="8">
    <source>
        <dbReference type="RuleBase" id="RU000555"/>
    </source>
</evidence>
<reference evidence="12 13" key="1">
    <citation type="submission" date="2020-04" db="EMBL/GenBank/DDBJ databases">
        <title>Flammeovirgaceae bacterium KN852 isolated from deep sea.</title>
        <authorList>
            <person name="Zhang D.-C."/>
        </authorList>
    </citation>
    <scope>NUCLEOTIDE SEQUENCE [LARGE SCALE GENOMIC DNA]</scope>
    <source>
        <strain evidence="12 13">KN852</strain>
    </source>
</reference>
<dbReference type="GO" id="GO:0006097">
    <property type="term" value="P:glyoxylate cycle"/>
    <property type="evidence" value="ECO:0007669"/>
    <property type="project" value="UniProtKB-UniPathway"/>
</dbReference>
<evidence type="ECO:0000256" key="7">
    <source>
        <dbReference type="PIRSR" id="PIRSR001363-1"/>
    </source>
</evidence>
<keyword evidence="12" id="KW-0012">Acyltransferase</keyword>
<dbReference type="Gene3D" id="1.20.1220.12">
    <property type="entry name" value="Malate synthase, domain III"/>
    <property type="match status" value="1"/>
</dbReference>
<dbReference type="PROSITE" id="PS00510">
    <property type="entry name" value="MALATE_SYNTHASE"/>
    <property type="match status" value="1"/>
</dbReference>
<protein>
    <recommendedName>
        <fullName evidence="2 8">Malate synthase</fullName>
        <ecNumber evidence="2 8">2.3.3.9</ecNumber>
    </recommendedName>
</protein>
<dbReference type="InterPro" id="IPR006252">
    <property type="entry name" value="Malate_synthA"/>
</dbReference>
<keyword evidence="13" id="KW-1185">Reference proteome</keyword>
<comment type="caution">
    <text evidence="12">The sequence shown here is derived from an EMBL/GenBank/DDBJ whole genome shotgun (WGS) entry which is preliminary data.</text>
</comment>
<dbReference type="AlphaFoldDB" id="A0A848J7U8"/>
<dbReference type="GO" id="GO:0004474">
    <property type="term" value="F:malate synthase activity"/>
    <property type="evidence" value="ECO:0007669"/>
    <property type="project" value="UniProtKB-EC"/>
</dbReference>
<dbReference type="InterPro" id="IPR048355">
    <property type="entry name" value="MS_C"/>
</dbReference>
<keyword evidence="3 8" id="KW-0329">Glyoxylate bypass</keyword>
<evidence type="ECO:0000259" key="9">
    <source>
        <dbReference type="Pfam" id="PF01274"/>
    </source>
</evidence>
<comment type="catalytic activity">
    <reaction evidence="6 8">
        <text>glyoxylate + acetyl-CoA + H2O = (S)-malate + CoA + H(+)</text>
        <dbReference type="Rhea" id="RHEA:18181"/>
        <dbReference type="ChEBI" id="CHEBI:15377"/>
        <dbReference type="ChEBI" id="CHEBI:15378"/>
        <dbReference type="ChEBI" id="CHEBI:15589"/>
        <dbReference type="ChEBI" id="CHEBI:36655"/>
        <dbReference type="ChEBI" id="CHEBI:57287"/>
        <dbReference type="ChEBI" id="CHEBI:57288"/>
        <dbReference type="EC" id="2.3.3.9"/>
    </reaction>
</comment>
<feature type="domain" description="Malate synthase C-terminal" evidence="11">
    <location>
        <begin position="414"/>
        <end position="535"/>
    </location>
</feature>
<feature type="active site" description="Proton acceptor" evidence="7">
    <location>
        <position position="166"/>
    </location>
</feature>
<dbReference type="InterPro" id="IPR044856">
    <property type="entry name" value="Malate_synth_C_sf"/>
</dbReference>
<organism evidence="12 13">
    <name type="scientific">Marinigracilibium pacificum</name>
    <dbReference type="NCBI Taxonomy" id="2729599"/>
    <lineage>
        <taxon>Bacteria</taxon>
        <taxon>Pseudomonadati</taxon>
        <taxon>Bacteroidota</taxon>
        <taxon>Cytophagia</taxon>
        <taxon>Cytophagales</taxon>
        <taxon>Flammeovirgaceae</taxon>
        <taxon>Marinigracilibium</taxon>
    </lineage>
</organism>
<dbReference type="InterPro" id="IPR001465">
    <property type="entry name" value="Malate_synthase_TIM"/>
</dbReference>
<evidence type="ECO:0000256" key="6">
    <source>
        <dbReference type="ARBA" id="ARBA00047918"/>
    </source>
</evidence>
<evidence type="ECO:0000256" key="1">
    <source>
        <dbReference type="ARBA" id="ARBA00006394"/>
    </source>
</evidence>
<dbReference type="Pfam" id="PF01274">
    <property type="entry name" value="MS_TIM-barrel"/>
    <property type="match status" value="1"/>
</dbReference>
<evidence type="ECO:0000313" key="12">
    <source>
        <dbReference type="EMBL" id="NMM49172.1"/>
    </source>
</evidence>
<dbReference type="CDD" id="cd00727">
    <property type="entry name" value="malate_synt_A"/>
    <property type="match status" value="1"/>
</dbReference>
<feature type="domain" description="Malate synthase N-terminal" evidence="10">
    <location>
        <begin position="10"/>
        <end position="71"/>
    </location>
</feature>
<dbReference type="PIRSF" id="PIRSF001363">
    <property type="entry name" value="Malate_synth"/>
    <property type="match status" value="1"/>
</dbReference>
<sequence>MIDQLEKIEGLQIIAPSLSKPAELLTEEALEFIAALHRKFNNRRKQLLEDRLEVQRSIDNGSVFTYLKETENIRNSEWKVNPIPEDLQDRRTEITGPVDRKMVINALNSGAKVFMADFEDANSPTWDNCLNGQLNLFDAIRKQIDFNAPNGKEYKLNDKVAVLKVRPRGWHLNEKHVKIDGEEVSASLFDFGLYFFHNAKELLARGSGPYFYLPKLESHLEAKLWNDVFVMAQNYLDIPQGTIKVTVLIETISAAFEMEEIIYVLKEHMAGLNAGRWDYIFSIIKKFKTNPDFIMPDRGQVTMTTPFMSAYAEQLVKACHKRGAHAIGGMSAFIPAKNEEVNKQAFKKVKQDKKREASIGYDGTWVAHPLLVEVAMEEFNKKLTDGKVNQKDDLRESVEFNSEKLLQIEVDGGKITEAGFRNNINVAILYIESWLSGTGAAALYNLMEDAATAEISRAQIWQWLHSGNLQFSNGNPIDFQIYEHFLAEEKVIIEKMLGPERVETGNLNKAIRIFDKLIKTTEFLPFLTLLAYEHLD</sequence>
<evidence type="ECO:0000259" key="11">
    <source>
        <dbReference type="Pfam" id="PF20659"/>
    </source>
</evidence>
<evidence type="ECO:0000256" key="3">
    <source>
        <dbReference type="ARBA" id="ARBA00022435"/>
    </source>
</evidence>
<evidence type="ECO:0000256" key="2">
    <source>
        <dbReference type="ARBA" id="ARBA00012636"/>
    </source>
</evidence>
<dbReference type="Proteomes" id="UP000559010">
    <property type="component" value="Unassembled WGS sequence"/>
</dbReference>
<evidence type="ECO:0000259" key="10">
    <source>
        <dbReference type="Pfam" id="PF20656"/>
    </source>
</evidence>
<keyword evidence="4 8" id="KW-0816">Tricarboxylic acid cycle</keyword>
<comment type="pathway">
    <text evidence="8">Carbohydrate metabolism; glyoxylate cycle; (S)-malate from isocitrate: step 2/2.</text>
</comment>
<feature type="domain" description="Malate synthase TIM barrel" evidence="9">
    <location>
        <begin position="163"/>
        <end position="408"/>
    </location>
</feature>
<dbReference type="Gene3D" id="3.20.20.360">
    <property type="entry name" value="Malate synthase, domain 3"/>
    <property type="match status" value="1"/>
</dbReference>
<dbReference type="NCBIfam" id="TIGR01344">
    <property type="entry name" value="malate_syn_A"/>
    <property type="match status" value="1"/>
</dbReference>
<dbReference type="PANTHER" id="PTHR42902">
    <property type="entry name" value="MALATE SYNTHASE"/>
    <property type="match status" value="1"/>
</dbReference>
<dbReference type="EMBL" id="JABBNU010000007">
    <property type="protein sequence ID" value="NMM49172.1"/>
    <property type="molecule type" value="Genomic_DNA"/>
</dbReference>
<dbReference type="SUPFAM" id="SSF51645">
    <property type="entry name" value="Malate synthase G"/>
    <property type="match status" value="1"/>
</dbReference>
<dbReference type="FunFam" id="1.20.1220.12:FF:000001">
    <property type="entry name" value="Malate synthase"/>
    <property type="match status" value="1"/>
</dbReference>
<keyword evidence="5 8" id="KW-0808">Transferase</keyword>
<dbReference type="UniPathway" id="UPA00703">
    <property type="reaction ID" value="UER00720"/>
</dbReference>
<name>A0A848J7U8_9BACT</name>
<dbReference type="EC" id="2.3.3.9" evidence="2 8"/>
<dbReference type="InterPro" id="IPR011076">
    <property type="entry name" value="Malate_synth_sf"/>
</dbReference>
<dbReference type="InterPro" id="IPR046363">
    <property type="entry name" value="MS_N_TIM-barrel_dom"/>
</dbReference>
<dbReference type="InterPro" id="IPR048356">
    <property type="entry name" value="MS_N"/>
</dbReference>
<dbReference type="GO" id="GO:0006099">
    <property type="term" value="P:tricarboxylic acid cycle"/>
    <property type="evidence" value="ECO:0007669"/>
    <property type="project" value="UniProtKB-KW"/>
</dbReference>
<dbReference type="GO" id="GO:0005737">
    <property type="term" value="C:cytoplasm"/>
    <property type="evidence" value="ECO:0007669"/>
    <property type="project" value="TreeGrafter"/>
</dbReference>
<dbReference type="RefSeq" id="WP_169681898.1">
    <property type="nucleotide sequence ID" value="NZ_JABBNU010000007.1"/>
</dbReference>
<gene>
    <name evidence="12" type="primary">aceB</name>
    <name evidence="12" type="ORF">HH304_12245</name>
</gene>
<dbReference type="InterPro" id="IPR019830">
    <property type="entry name" value="Malate_synthase_CS"/>
</dbReference>
<dbReference type="FunFam" id="3.20.20.360:FF:000001">
    <property type="entry name" value="Malate synthase"/>
    <property type="match status" value="1"/>
</dbReference>
<comment type="similarity">
    <text evidence="1 8">Belongs to the malate synthase family.</text>
</comment>
<dbReference type="Pfam" id="PF20659">
    <property type="entry name" value="MS_C"/>
    <property type="match status" value="1"/>
</dbReference>
<evidence type="ECO:0000256" key="4">
    <source>
        <dbReference type="ARBA" id="ARBA00022532"/>
    </source>
</evidence>
<dbReference type="PANTHER" id="PTHR42902:SF1">
    <property type="entry name" value="MALATE SYNTHASE 1-RELATED"/>
    <property type="match status" value="1"/>
</dbReference>
<accession>A0A848J7U8</accession>
<feature type="active site" description="Proton donor" evidence="7">
    <location>
        <position position="449"/>
    </location>
</feature>
<proteinExistence type="inferred from homology"/>
<evidence type="ECO:0000256" key="5">
    <source>
        <dbReference type="ARBA" id="ARBA00022679"/>
    </source>
</evidence>
<evidence type="ECO:0000313" key="13">
    <source>
        <dbReference type="Proteomes" id="UP000559010"/>
    </source>
</evidence>